<feature type="compositionally biased region" description="Polar residues" evidence="1">
    <location>
        <begin position="493"/>
        <end position="505"/>
    </location>
</feature>
<feature type="compositionally biased region" description="Polar residues" evidence="1">
    <location>
        <begin position="208"/>
        <end position="217"/>
    </location>
</feature>
<feature type="region of interest" description="Disordered" evidence="1">
    <location>
        <begin position="304"/>
        <end position="335"/>
    </location>
</feature>
<proteinExistence type="predicted"/>
<feature type="region of interest" description="Disordered" evidence="1">
    <location>
        <begin position="1"/>
        <end position="51"/>
    </location>
</feature>
<evidence type="ECO:0000313" key="2">
    <source>
        <dbReference type="EMBL" id="CAD7226804.1"/>
    </source>
</evidence>
<accession>A0A7R8ZMA7</accession>
<dbReference type="AlphaFoldDB" id="A0A7R8ZMA7"/>
<gene>
    <name evidence="2" type="ORF">CTOB1V02_LOCUS4718</name>
</gene>
<feature type="compositionally biased region" description="Polar residues" evidence="1">
    <location>
        <begin position="629"/>
        <end position="644"/>
    </location>
</feature>
<dbReference type="EMBL" id="OB660938">
    <property type="protein sequence ID" value="CAD7226804.1"/>
    <property type="molecule type" value="Genomic_DNA"/>
</dbReference>
<sequence length="773" mass="84392">MSALEEEQGGLETPTEENLPRNHGQVEIPTLLSPQEDGSLSEDYVDEEEESPVIIEIRRRESYETILTPSTQTEQGRDEWDQDDDHISAVTLSVLNQPTAPTFMTSYNDEEFSNAIEEVILGFNNLSMDDSSQELELIDFNQGQRGGENELESNGMSIRPFEFQLIFASPVEEPHPLARSETSAASRGRSNAAALSSGSDPLTPPAKENSSSPTSVSLPRLLASSPDRYTVNRGGLSYVLSRAGTVTRSLDTATSGRPRVTVRSSSNSGDTRMLNRNRLLPSAWQQAGVPLRQPWARTWSLGNAGIGRQRTTPSRPFQPTGAGVMTLSEEDSDDSPLDVLLTDWRTRENSASSTTASTGIPLISDVTDQDTTRGGGSTFARPLGGPGGRRTRPPRNAGPTSNSGRGTQPSAGRGISLSANSARLSTLLATSTPFALSSPTAGVRNGRRGKGPSASTGRPRRFHGLNNPSVMPSSLPSPQEGYLRRRRRKSHPSRTNQTRPRESSQPFLYSIGKFGRGILKTAGKVLSPSASSSSSNDSLDLMTIPKTRKRLSKRDALVRNFSSLVAERQSEIPAENGVEEDSWNSFLPSSSEVVLETFSVPPFCDYVEDVRREMSLMNVQIVTRRPQVQVKSQVKAKSQATSHCDLTKSPPPPGDEENTCFMQEEISESVLLLTSTWDDSETSTVRPRSKRSESSRPKTKKSKKSTDNPAFLRIPSWLDIRAGNELLQSRLQRTASNSQTNSLFELTLRELMSMAAQAQSPRSDGDAKKGSDF</sequence>
<feature type="compositionally biased region" description="Polar residues" evidence="1">
    <location>
        <begin position="466"/>
        <end position="477"/>
    </location>
</feature>
<feature type="region of interest" description="Disordered" evidence="1">
    <location>
        <begin position="348"/>
        <end position="415"/>
    </location>
</feature>
<protein>
    <submittedName>
        <fullName evidence="2">Uncharacterized protein</fullName>
    </submittedName>
</protein>
<feature type="region of interest" description="Disordered" evidence="1">
    <location>
        <begin position="677"/>
        <end position="708"/>
    </location>
</feature>
<feature type="region of interest" description="Disordered" evidence="1">
    <location>
        <begin position="435"/>
        <end position="505"/>
    </location>
</feature>
<feature type="region of interest" description="Disordered" evidence="1">
    <location>
        <begin position="629"/>
        <end position="659"/>
    </location>
</feature>
<feature type="compositionally biased region" description="Acidic residues" evidence="1">
    <location>
        <begin position="39"/>
        <end position="51"/>
    </location>
</feature>
<feature type="compositionally biased region" description="Polar residues" evidence="1">
    <location>
        <begin position="349"/>
        <end position="358"/>
    </location>
</feature>
<evidence type="ECO:0000256" key="1">
    <source>
        <dbReference type="SAM" id="MobiDB-lite"/>
    </source>
</evidence>
<feature type="compositionally biased region" description="Polar residues" evidence="1">
    <location>
        <begin position="400"/>
        <end position="410"/>
    </location>
</feature>
<feature type="compositionally biased region" description="Low complexity" evidence="1">
    <location>
        <begin position="183"/>
        <end position="199"/>
    </location>
</feature>
<name>A0A7R8ZMA7_9CRUS</name>
<feature type="region of interest" description="Disordered" evidence="1">
    <location>
        <begin position="173"/>
        <end position="221"/>
    </location>
</feature>
<reference evidence="2" key="1">
    <citation type="submission" date="2020-11" db="EMBL/GenBank/DDBJ databases">
        <authorList>
            <person name="Tran Van P."/>
        </authorList>
    </citation>
    <scope>NUCLEOTIDE SEQUENCE</scope>
</reference>
<feature type="region of interest" description="Disordered" evidence="1">
    <location>
        <begin position="250"/>
        <end position="273"/>
    </location>
</feature>
<organism evidence="2">
    <name type="scientific">Cyprideis torosa</name>
    <dbReference type="NCBI Taxonomy" id="163714"/>
    <lineage>
        <taxon>Eukaryota</taxon>
        <taxon>Metazoa</taxon>
        <taxon>Ecdysozoa</taxon>
        <taxon>Arthropoda</taxon>
        <taxon>Crustacea</taxon>
        <taxon>Oligostraca</taxon>
        <taxon>Ostracoda</taxon>
        <taxon>Podocopa</taxon>
        <taxon>Podocopida</taxon>
        <taxon>Cytherocopina</taxon>
        <taxon>Cytheroidea</taxon>
        <taxon>Cytherideidae</taxon>
        <taxon>Cyprideis</taxon>
    </lineage>
</organism>